<organism evidence="2 3">
    <name type="scientific">Mucilaginibacter myungsuensis</name>
    <dbReference type="NCBI Taxonomy" id="649104"/>
    <lineage>
        <taxon>Bacteria</taxon>
        <taxon>Pseudomonadati</taxon>
        <taxon>Bacteroidota</taxon>
        <taxon>Sphingobacteriia</taxon>
        <taxon>Sphingobacteriales</taxon>
        <taxon>Sphingobacteriaceae</taxon>
        <taxon>Mucilaginibacter</taxon>
    </lineage>
</organism>
<comment type="caution">
    <text evidence="2">The sequence shown here is derived from an EMBL/GenBank/DDBJ whole genome shotgun (WGS) entry which is preliminary data.</text>
</comment>
<dbReference type="GO" id="GO:0016787">
    <property type="term" value="F:hydrolase activity"/>
    <property type="evidence" value="ECO:0007669"/>
    <property type="project" value="UniProtKB-KW"/>
</dbReference>
<evidence type="ECO:0000259" key="1">
    <source>
        <dbReference type="Pfam" id="PF12867"/>
    </source>
</evidence>
<evidence type="ECO:0000313" key="2">
    <source>
        <dbReference type="EMBL" id="MBE9664063.1"/>
    </source>
</evidence>
<evidence type="ECO:0000313" key="3">
    <source>
        <dbReference type="Proteomes" id="UP000622475"/>
    </source>
</evidence>
<reference evidence="2" key="1">
    <citation type="submission" date="2020-10" db="EMBL/GenBank/DDBJ databases">
        <title>Mucilaginibacter mali sp. nov., isolated from rhizosphere soil of apple orchard.</title>
        <authorList>
            <person name="Lee J.-S."/>
            <person name="Kim H.S."/>
            <person name="Kim J.-S."/>
        </authorList>
    </citation>
    <scope>NUCLEOTIDE SEQUENCE</scope>
    <source>
        <strain evidence="2">KCTC 22746</strain>
    </source>
</reference>
<dbReference type="Gene3D" id="1.20.120.450">
    <property type="entry name" value="dinb family like domain"/>
    <property type="match status" value="1"/>
</dbReference>
<protein>
    <submittedName>
        <fullName evidence="2">Metal-dependent hydrolase</fullName>
    </submittedName>
</protein>
<feature type="domain" description="DinB-like" evidence="1">
    <location>
        <begin position="34"/>
        <end position="168"/>
    </location>
</feature>
<dbReference type="AlphaFoldDB" id="A0A929L0V2"/>
<dbReference type="RefSeq" id="WP_194113307.1">
    <property type="nucleotide sequence ID" value="NZ_JADFFL010000009.1"/>
</dbReference>
<dbReference type="EMBL" id="JADFFL010000009">
    <property type="protein sequence ID" value="MBE9664063.1"/>
    <property type="molecule type" value="Genomic_DNA"/>
</dbReference>
<gene>
    <name evidence="2" type="ORF">IRJ16_19420</name>
</gene>
<dbReference type="InterPro" id="IPR024775">
    <property type="entry name" value="DinB-like"/>
</dbReference>
<name>A0A929L0V2_9SPHI</name>
<proteinExistence type="predicted"/>
<accession>A0A929L0V2</accession>
<keyword evidence="2" id="KW-0378">Hydrolase</keyword>
<dbReference type="NCBIfam" id="NF009807">
    <property type="entry name" value="PRK13291.1"/>
    <property type="match status" value="1"/>
</dbReference>
<sequence>MLTDEQMRYPIGKFEAPSTITPERLQQWIDSVRALPANVRAAVTGLTDAQLDTPYRKDGWTIRQVAHHLPDSHMNSLLRFKWAMTEDNPIIKPYDEVGFALLADYKLPVESSLQMLESIHVHLVCLFESFTADDIERTFTHPATGKTLTLKQAIGMYAWHGDHHLAHIIETVKKF</sequence>
<dbReference type="Proteomes" id="UP000622475">
    <property type="component" value="Unassembled WGS sequence"/>
</dbReference>
<dbReference type="Pfam" id="PF12867">
    <property type="entry name" value="DinB_2"/>
    <property type="match status" value="1"/>
</dbReference>
<dbReference type="InterPro" id="IPR034660">
    <property type="entry name" value="DinB/YfiT-like"/>
</dbReference>
<dbReference type="SUPFAM" id="SSF109854">
    <property type="entry name" value="DinB/YfiT-like putative metalloenzymes"/>
    <property type="match status" value="1"/>
</dbReference>
<keyword evidence="3" id="KW-1185">Reference proteome</keyword>